<sequence length="152" mass="16956">MHPWLESSSIQCTSADSAQRRRSAPNDTSSTQSLLPGDDGDSWTLGTQRVTNLEENPEFAFANEPSPPDLILQNYHIKGKAACLDKSKSFLRTILLIQVLAAFLQKGRDNLEAWPPRCRIEMGCGVSIYLSDTAFKRKQKQRRAAFSSLGKK</sequence>
<dbReference type="Proteomes" id="UP000322234">
    <property type="component" value="Unassembled WGS sequence"/>
</dbReference>
<feature type="compositionally biased region" description="Polar residues" evidence="1">
    <location>
        <begin position="1"/>
        <end position="17"/>
    </location>
</feature>
<accession>A0A6B0RPK1</accession>
<organism evidence="2 3">
    <name type="scientific">Bos mutus</name>
    <name type="common">wild yak</name>
    <dbReference type="NCBI Taxonomy" id="72004"/>
    <lineage>
        <taxon>Eukaryota</taxon>
        <taxon>Metazoa</taxon>
        <taxon>Chordata</taxon>
        <taxon>Craniata</taxon>
        <taxon>Vertebrata</taxon>
        <taxon>Euteleostomi</taxon>
        <taxon>Mammalia</taxon>
        <taxon>Eutheria</taxon>
        <taxon>Laurasiatheria</taxon>
        <taxon>Artiodactyla</taxon>
        <taxon>Ruminantia</taxon>
        <taxon>Pecora</taxon>
        <taxon>Bovidae</taxon>
        <taxon>Bovinae</taxon>
        <taxon>Bos</taxon>
    </lineage>
</organism>
<comment type="caution">
    <text evidence="2">The sequence shown here is derived from an EMBL/GenBank/DDBJ whole genome shotgun (WGS) entry which is preliminary data.</text>
</comment>
<keyword evidence="3" id="KW-1185">Reference proteome</keyword>
<dbReference type="AlphaFoldDB" id="A0A6B0RPK1"/>
<protein>
    <submittedName>
        <fullName evidence="2">Uncharacterized protein</fullName>
    </submittedName>
</protein>
<evidence type="ECO:0000256" key="1">
    <source>
        <dbReference type="SAM" id="MobiDB-lite"/>
    </source>
</evidence>
<feature type="compositionally biased region" description="Polar residues" evidence="1">
    <location>
        <begin position="25"/>
        <end position="34"/>
    </location>
</feature>
<evidence type="ECO:0000313" key="3">
    <source>
        <dbReference type="Proteomes" id="UP000322234"/>
    </source>
</evidence>
<reference evidence="2" key="1">
    <citation type="submission" date="2019-10" db="EMBL/GenBank/DDBJ databases">
        <title>The sequence and de novo assembly of the wild yak genome.</title>
        <authorList>
            <person name="Liu Y."/>
        </authorList>
    </citation>
    <scope>NUCLEOTIDE SEQUENCE [LARGE SCALE GENOMIC DNA]</scope>
    <source>
        <strain evidence="2">WY2019</strain>
    </source>
</reference>
<evidence type="ECO:0000313" key="2">
    <source>
        <dbReference type="EMBL" id="MXQ89974.1"/>
    </source>
</evidence>
<dbReference type="EMBL" id="VBQZ03000060">
    <property type="protein sequence ID" value="MXQ89974.1"/>
    <property type="molecule type" value="Genomic_DNA"/>
</dbReference>
<name>A0A6B0RPK1_9CETA</name>
<feature type="region of interest" description="Disordered" evidence="1">
    <location>
        <begin position="1"/>
        <end position="45"/>
    </location>
</feature>
<proteinExistence type="predicted"/>
<gene>
    <name evidence="2" type="ORF">E5288_WYG013959</name>
</gene>